<dbReference type="FunFam" id="3.30.160.60:FF:000032">
    <property type="entry name" value="Krueppel-like factor 4"/>
    <property type="match status" value="1"/>
</dbReference>
<keyword evidence="5" id="KW-0805">Transcription regulation</keyword>
<dbReference type="Pfam" id="PF13912">
    <property type="entry name" value="zf-C2H2_6"/>
    <property type="match status" value="1"/>
</dbReference>
<gene>
    <name evidence="8" type="ORF">CTOB1V02_LOCUS5686</name>
</gene>
<dbReference type="InterPro" id="IPR036236">
    <property type="entry name" value="Znf_C2H2_sf"/>
</dbReference>
<accession>A0A7R8WA51</accession>
<sequence length="189" mass="21318">MRTHTGERPYKCQFCSSAFVQAGHLKRHLRSHTGQTPFECDLCGKQFTRSSAVPKHKKRSSTRASPREGRSQKRRKKVSTGSRSRKAERRHECAGCGKCFQPFVQAGHLKRHLRSHTGQTPFECDLSAFVQAGHLKRHLRSHTGQTPFECDFCGKQFARSTAVAGHKRRVHAAAEPAHPLIEQVKINVV</sequence>
<dbReference type="InterPro" id="IPR013087">
    <property type="entry name" value="Znf_C2H2_type"/>
</dbReference>
<dbReference type="PANTHER" id="PTHR23235">
    <property type="entry name" value="KRUEPPEL-LIKE TRANSCRIPTION FACTOR"/>
    <property type="match status" value="1"/>
</dbReference>
<evidence type="ECO:0000256" key="6">
    <source>
        <dbReference type="ARBA" id="ARBA00023163"/>
    </source>
</evidence>
<feature type="compositionally biased region" description="Basic residues" evidence="7">
    <location>
        <begin position="72"/>
        <end position="87"/>
    </location>
</feature>
<dbReference type="FunFam" id="3.30.160.60:FF:000446">
    <property type="entry name" value="Zinc finger protein"/>
    <property type="match status" value="1"/>
</dbReference>
<keyword evidence="1" id="KW-0479">Metal-binding</keyword>
<dbReference type="GO" id="GO:0006355">
    <property type="term" value="P:regulation of DNA-templated transcription"/>
    <property type="evidence" value="ECO:0007669"/>
    <property type="project" value="UniProtKB-ARBA"/>
</dbReference>
<name>A0A7R8WA51_9CRUS</name>
<dbReference type="FunFam" id="3.30.160.60:FF:002343">
    <property type="entry name" value="Zinc finger protein 33A"/>
    <property type="match status" value="1"/>
</dbReference>
<dbReference type="Pfam" id="PF00096">
    <property type="entry name" value="zf-C2H2"/>
    <property type="match status" value="1"/>
</dbReference>
<dbReference type="GO" id="GO:0008270">
    <property type="term" value="F:zinc ion binding"/>
    <property type="evidence" value="ECO:0007669"/>
    <property type="project" value="UniProtKB-KW"/>
</dbReference>
<dbReference type="Gene3D" id="3.30.160.60">
    <property type="entry name" value="Classic Zinc Finger"/>
    <property type="match status" value="5"/>
</dbReference>
<reference evidence="8" key="1">
    <citation type="submission" date="2020-11" db="EMBL/GenBank/DDBJ databases">
        <authorList>
            <person name="Tran Van P."/>
        </authorList>
    </citation>
    <scope>NUCLEOTIDE SEQUENCE</scope>
</reference>
<keyword evidence="3" id="KW-0863">Zinc-finger</keyword>
<keyword evidence="2" id="KW-0677">Repeat</keyword>
<dbReference type="OrthoDB" id="6355685at2759"/>
<keyword evidence="4" id="KW-0862">Zinc</keyword>
<evidence type="ECO:0000313" key="8">
    <source>
        <dbReference type="EMBL" id="CAD7227789.1"/>
    </source>
</evidence>
<evidence type="ECO:0000256" key="7">
    <source>
        <dbReference type="SAM" id="MobiDB-lite"/>
    </source>
</evidence>
<feature type="region of interest" description="Disordered" evidence="7">
    <location>
        <begin position="51"/>
        <end position="87"/>
    </location>
</feature>
<dbReference type="GO" id="GO:0005634">
    <property type="term" value="C:nucleus"/>
    <property type="evidence" value="ECO:0007669"/>
    <property type="project" value="UniProtKB-ARBA"/>
</dbReference>
<dbReference type="Pfam" id="PF13465">
    <property type="entry name" value="zf-H2C2_2"/>
    <property type="match status" value="1"/>
</dbReference>
<dbReference type="SUPFAM" id="SSF57667">
    <property type="entry name" value="beta-beta-alpha zinc fingers"/>
    <property type="match status" value="3"/>
</dbReference>
<evidence type="ECO:0000256" key="4">
    <source>
        <dbReference type="ARBA" id="ARBA00022833"/>
    </source>
</evidence>
<keyword evidence="6" id="KW-0804">Transcription</keyword>
<proteinExistence type="predicted"/>
<dbReference type="EMBL" id="OB661258">
    <property type="protein sequence ID" value="CAD7227789.1"/>
    <property type="molecule type" value="Genomic_DNA"/>
</dbReference>
<evidence type="ECO:0000256" key="5">
    <source>
        <dbReference type="ARBA" id="ARBA00023015"/>
    </source>
</evidence>
<dbReference type="PROSITE" id="PS50157">
    <property type="entry name" value="ZINC_FINGER_C2H2_2"/>
    <property type="match status" value="4"/>
</dbReference>
<dbReference type="SMART" id="SM00355">
    <property type="entry name" value="ZnF_C2H2"/>
    <property type="match status" value="5"/>
</dbReference>
<evidence type="ECO:0000256" key="1">
    <source>
        <dbReference type="ARBA" id="ARBA00022723"/>
    </source>
</evidence>
<organism evidence="8">
    <name type="scientific">Cyprideis torosa</name>
    <dbReference type="NCBI Taxonomy" id="163714"/>
    <lineage>
        <taxon>Eukaryota</taxon>
        <taxon>Metazoa</taxon>
        <taxon>Ecdysozoa</taxon>
        <taxon>Arthropoda</taxon>
        <taxon>Crustacea</taxon>
        <taxon>Oligostraca</taxon>
        <taxon>Ostracoda</taxon>
        <taxon>Podocopa</taxon>
        <taxon>Podocopida</taxon>
        <taxon>Cytherocopina</taxon>
        <taxon>Cytheroidea</taxon>
        <taxon>Cytherideidae</taxon>
        <taxon>Cyprideis</taxon>
    </lineage>
</organism>
<protein>
    <submittedName>
        <fullName evidence="8">Uncharacterized protein</fullName>
    </submittedName>
</protein>
<evidence type="ECO:0000256" key="2">
    <source>
        <dbReference type="ARBA" id="ARBA00022737"/>
    </source>
</evidence>
<dbReference type="PROSITE" id="PS00028">
    <property type="entry name" value="ZINC_FINGER_C2H2_1"/>
    <property type="match status" value="3"/>
</dbReference>
<evidence type="ECO:0000256" key="3">
    <source>
        <dbReference type="ARBA" id="ARBA00022771"/>
    </source>
</evidence>
<dbReference type="AlphaFoldDB" id="A0A7R8WA51"/>